<evidence type="ECO:0000259" key="14">
    <source>
        <dbReference type="Pfam" id="PF06747"/>
    </source>
</evidence>
<dbReference type="Proteomes" id="UP000019484">
    <property type="component" value="Unassembled WGS sequence"/>
</dbReference>
<dbReference type="GeneID" id="19161741"/>
<feature type="region of interest" description="Disordered" evidence="13">
    <location>
        <begin position="233"/>
        <end position="335"/>
    </location>
</feature>
<evidence type="ECO:0000256" key="13">
    <source>
        <dbReference type="SAM" id="MobiDB-lite"/>
    </source>
</evidence>
<evidence type="ECO:0000256" key="11">
    <source>
        <dbReference type="ARBA" id="ARBA00024980"/>
    </source>
</evidence>
<feature type="compositionally biased region" description="Polar residues" evidence="13">
    <location>
        <begin position="265"/>
        <end position="278"/>
    </location>
</feature>
<protein>
    <recommendedName>
        <fullName evidence="3">Mitochondrial intermembrane space import and assembly protein 40</fullName>
    </recommendedName>
    <alternativeName>
        <fullName evidence="12">Mitochondrial import inner membrane translocase TIM40</fullName>
    </alternativeName>
</protein>
<evidence type="ECO:0000256" key="4">
    <source>
        <dbReference type="ARBA" id="ARBA00022448"/>
    </source>
</evidence>
<evidence type="ECO:0000256" key="8">
    <source>
        <dbReference type="ARBA" id="ARBA00023128"/>
    </source>
</evidence>
<proteinExistence type="predicted"/>
<organism evidence="15 16">
    <name type="scientific">Capronia coronata CBS 617.96</name>
    <dbReference type="NCBI Taxonomy" id="1182541"/>
    <lineage>
        <taxon>Eukaryota</taxon>
        <taxon>Fungi</taxon>
        <taxon>Dikarya</taxon>
        <taxon>Ascomycota</taxon>
        <taxon>Pezizomycotina</taxon>
        <taxon>Eurotiomycetes</taxon>
        <taxon>Chaetothyriomycetidae</taxon>
        <taxon>Chaetothyriales</taxon>
        <taxon>Herpotrichiellaceae</taxon>
        <taxon>Capronia</taxon>
    </lineage>
</organism>
<dbReference type="PANTHER" id="PTHR21622:SF0">
    <property type="entry name" value="COILED-COIL-HELIX-COILED-COIL-HELIX DOMAIN CONTAINING 4"/>
    <property type="match status" value="1"/>
</dbReference>
<dbReference type="PANTHER" id="PTHR21622">
    <property type="entry name" value="COILED-COIL-HELIX-COILED-COIL-HELIX DOMAIN CONTAINING 4"/>
    <property type="match status" value="1"/>
</dbReference>
<reference evidence="15 16" key="1">
    <citation type="submission" date="2013-03" db="EMBL/GenBank/DDBJ databases">
        <title>The Genome Sequence of Capronia coronata CBS 617.96.</title>
        <authorList>
            <consortium name="The Broad Institute Genomics Platform"/>
            <person name="Cuomo C."/>
            <person name="de Hoog S."/>
            <person name="Gorbushina A."/>
            <person name="Walker B."/>
            <person name="Young S.K."/>
            <person name="Zeng Q."/>
            <person name="Gargeya S."/>
            <person name="Fitzgerald M."/>
            <person name="Haas B."/>
            <person name="Abouelleil A."/>
            <person name="Allen A.W."/>
            <person name="Alvarado L."/>
            <person name="Arachchi H.M."/>
            <person name="Berlin A.M."/>
            <person name="Chapman S.B."/>
            <person name="Gainer-Dewar J."/>
            <person name="Goldberg J."/>
            <person name="Griggs A."/>
            <person name="Gujja S."/>
            <person name="Hansen M."/>
            <person name="Howarth C."/>
            <person name="Imamovic A."/>
            <person name="Ireland A."/>
            <person name="Larimer J."/>
            <person name="McCowan C."/>
            <person name="Murphy C."/>
            <person name="Pearson M."/>
            <person name="Poon T.W."/>
            <person name="Priest M."/>
            <person name="Roberts A."/>
            <person name="Saif S."/>
            <person name="Shea T."/>
            <person name="Sisk P."/>
            <person name="Sykes S."/>
            <person name="Wortman J."/>
            <person name="Nusbaum C."/>
            <person name="Birren B."/>
        </authorList>
    </citation>
    <scope>NUCLEOTIDE SEQUENCE [LARGE SCALE GENOMIC DNA]</scope>
    <source>
        <strain evidence="15 16">CBS 617.96</strain>
    </source>
</reference>
<feature type="compositionally biased region" description="Polar residues" evidence="13">
    <location>
        <begin position="287"/>
        <end position="307"/>
    </location>
</feature>
<keyword evidence="8" id="KW-0496">Mitochondrion</keyword>
<evidence type="ECO:0000256" key="5">
    <source>
        <dbReference type="ARBA" id="ARBA00022927"/>
    </source>
</evidence>
<dbReference type="GO" id="GO:0005758">
    <property type="term" value="C:mitochondrial intermembrane space"/>
    <property type="evidence" value="ECO:0007669"/>
    <property type="project" value="TreeGrafter"/>
</dbReference>
<keyword evidence="9" id="KW-1015">Disulfide bond</keyword>
<dbReference type="InterPro" id="IPR039289">
    <property type="entry name" value="CHCHD4"/>
</dbReference>
<feature type="compositionally biased region" description="Basic and acidic residues" evidence="13">
    <location>
        <begin position="233"/>
        <end position="242"/>
    </location>
</feature>
<feature type="region of interest" description="Disordered" evidence="13">
    <location>
        <begin position="92"/>
        <end position="111"/>
    </location>
</feature>
<keyword evidence="5" id="KW-0653">Protein transport</keyword>
<dbReference type="GO" id="GO:0045041">
    <property type="term" value="P:protein import into mitochondrial intermembrane space"/>
    <property type="evidence" value="ECO:0007669"/>
    <property type="project" value="InterPro"/>
</dbReference>
<keyword evidence="16" id="KW-1185">Reference proteome</keyword>
<comment type="caution">
    <text evidence="15">The sequence shown here is derived from an EMBL/GenBank/DDBJ whole genome shotgun (WGS) entry which is preliminary data.</text>
</comment>
<evidence type="ECO:0000256" key="7">
    <source>
        <dbReference type="ARBA" id="ARBA00023010"/>
    </source>
</evidence>
<keyword evidence="4" id="KW-0813">Transport</keyword>
<accession>W9Y1Z0</accession>
<evidence type="ECO:0000313" key="15">
    <source>
        <dbReference type="EMBL" id="EXJ83256.1"/>
    </source>
</evidence>
<evidence type="ECO:0000256" key="2">
    <source>
        <dbReference type="ARBA" id="ARBA00004164"/>
    </source>
</evidence>
<name>W9Y1Z0_9EURO</name>
<dbReference type="EMBL" id="AMWN01000006">
    <property type="protein sequence ID" value="EXJ83256.1"/>
    <property type="molecule type" value="Genomic_DNA"/>
</dbReference>
<feature type="domain" description="CHCH" evidence="14">
    <location>
        <begin position="171"/>
        <end position="207"/>
    </location>
</feature>
<gene>
    <name evidence="15" type="ORF">A1O1_06875</name>
</gene>
<evidence type="ECO:0000256" key="12">
    <source>
        <dbReference type="ARBA" id="ARBA00033150"/>
    </source>
</evidence>
<evidence type="ECO:0000256" key="1">
    <source>
        <dbReference type="ARBA" id="ARBA00001973"/>
    </source>
</evidence>
<dbReference type="OrthoDB" id="7481291at2759"/>
<dbReference type="GO" id="GO:0005743">
    <property type="term" value="C:mitochondrial inner membrane"/>
    <property type="evidence" value="ECO:0007669"/>
    <property type="project" value="UniProtKB-SubCell"/>
</dbReference>
<evidence type="ECO:0000313" key="16">
    <source>
        <dbReference type="Proteomes" id="UP000019484"/>
    </source>
</evidence>
<evidence type="ECO:0000256" key="10">
    <source>
        <dbReference type="ARBA" id="ARBA00023284"/>
    </source>
</evidence>
<keyword evidence="10" id="KW-0676">Redox-active center</keyword>
<dbReference type="InterPro" id="IPR010625">
    <property type="entry name" value="CHCH"/>
</dbReference>
<feature type="region of interest" description="Disordered" evidence="13">
    <location>
        <begin position="117"/>
        <end position="152"/>
    </location>
</feature>
<keyword evidence="7" id="KW-0811">Translocation</keyword>
<dbReference type="STRING" id="1182541.W9Y1Z0"/>
<feature type="compositionally biased region" description="Polar residues" evidence="13">
    <location>
        <begin position="117"/>
        <end position="133"/>
    </location>
</feature>
<feature type="compositionally biased region" description="Basic and acidic residues" evidence="13">
    <location>
        <begin position="319"/>
        <end position="335"/>
    </location>
</feature>
<evidence type="ECO:0000256" key="3">
    <source>
        <dbReference type="ARBA" id="ARBA00013714"/>
    </source>
</evidence>
<comment type="subcellular location">
    <subcellularLocation>
        <location evidence="2">Mitochondrion inner membrane</location>
        <topology evidence="2">Single-pass type II membrane protein</topology>
        <orientation evidence="2">Intermembrane side</orientation>
    </subcellularLocation>
</comment>
<evidence type="ECO:0000256" key="6">
    <source>
        <dbReference type="ARBA" id="ARBA00023002"/>
    </source>
</evidence>
<dbReference type="PROSITE" id="PS51808">
    <property type="entry name" value="CHCH"/>
    <property type="match status" value="1"/>
</dbReference>
<dbReference type="eggNOG" id="KOG4149">
    <property type="taxonomic scope" value="Eukaryota"/>
</dbReference>
<dbReference type="AlphaFoldDB" id="W9Y1Z0"/>
<dbReference type="GO" id="GO:0015035">
    <property type="term" value="F:protein-disulfide reductase activity"/>
    <property type="evidence" value="ECO:0007669"/>
    <property type="project" value="InterPro"/>
</dbReference>
<keyword evidence="6" id="KW-0560">Oxidoreductase</keyword>
<dbReference type="Gene3D" id="1.10.287.2900">
    <property type="match status" value="1"/>
</dbReference>
<dbReference type="RefSeq" id="XP_007725942.1">
    <property type="nucleotide sequence ID" value="XM_007727752.1"/>
</dbReference>
<evidence type="ECO:0000256" key="9">
    <source>
        <dbReference type="ARBA" id="ARBA00023157"/>
    </source>
</evidence>
<comment type="cofactor">
    <cofactor evidence="1">
        <name>Cu(2+)</name>
        <dbReference type="ChEBI" id="CHEBI:29036"/>
    </cofactor>
</comment>
<feature type="region of interest" description="Disordered" evidence="13">
    <location>
        <begin position="368"/>
        <end position="389"/>
    </location>
</feature>
<dbReference type="HOGENOM" id="CLU_054990_0_0_1"/>
<sequence length="389" mass="42881">MFRPAARSLVRTAIRPGLVAPRTAVGRRFVSTSPVDARRSWKSTLFRWGIAIAGIYYYNTSPVFAEQPQNNLLNPNLDAADDIIEESPLEALTSRRQRQPESNSAVLHAAADAVSSENASTSVAAQEQEPLSTGSAGELEEEAANEGAFNPETGEINWDCPCLGGMAHGPCGPEFREAFSCFVFSTEEPKGMDCIDKFQNMQQCFQRYPEVYKGELEDDEELDAGLEAEKQELVNEIKERKAQQQQRQQGQDTASQRRLLEEPASASSKPAQSDTKASASPREKTTSSENKPASTSQEIPKTTSQDQPRPAYLESSKMPQEEAKVKVHDDPTMSEERELIHEGQASITVREPNPPPVRDEFLIDEASIIPKAAHDATSGSAKKKRETEK</sequence>
<dbReference type="Pfam" id="PF06747">
    <property type="entry name" value="CHCH"/>
    <property type="match status" value="1"/>
</dbReference>
<comment type="function">
    <text evidence="11">Required for the import and folding of small cysteine-containing proteins (small Tim) in the mitochondrial intermembrane space (IMS). Forms a redox cycle with ERV1 that involves a disulfide relay system. Precursor proteins to be imported into the IMS are translocated in their reduced form into the mitochondria. The oxidized form of MIA40 forms a transient intermolecular disulfide bridge with the reduced precursor protein, resulting in oxidation of the precursor protein that now contains an intramolecular disulfide bond and is able to undergo folding in the IMS.</text>
</comment>